<evidence type="ECO:0000313" key="2">
    <source>
        <dbReference type="EMBL" id="DAE21848.1"/>
    </source>
</evidence>
<reference evidence="2" key="1">
    <citation type="journal article" date="2021" name="Proc. Natl. Acad. Sci. U.S.A.">
        <title>A Catalog of Tens of Thousands of Viruses from Human Metagenomes Reveals Hidden Associations with Chronic Diseases.</title>
        <authorList>
            <person name="Tisza M.J."/>
            <person name="Buck C.B."/>
        </authorList>
    </citation>
    <scope>NUCLEOTIDE SEQUENCE</scope>
    <source>
        <strain evidence="2">CtoNH1</strain>
    </source>
</reference>
<keyword evidence="1" id="KW-0812">Transmembrane</keyword>
<keyword evidence="1" id="KW-1133">Transmembrane helix</keyword>
<name>A0A8S5QRZ8_9CAUD</name>
<feature type="transmembrane region" description="Helical" evidence="1">
    <location>
        <begin position="21"/>
        <end position="42"/>
    </location>
</feature>
<sequence length="212" mass="23329">MITDSMTNKSKGKVLSRATGVVGGFGIGIVAFVIALVTIYIGEETKNDVTTQEVSTNVSGNSLDADAKDAKTFDITSETYIKRMNKVLSRMEKPIKIDVHMNELEYSSFGEYLFDKNIKLSVMANNGDHKMRGAIITSINDGTTETSLKTLYLLLPAFMSAMDEKAAKGVPFVDIITNLMAGKYPDDTYEIKGVHYSLVHKDGGDFFFIRPV</sequence>
<keyword evidence="1" id="KW-0472">Membrane</keyword>
<accession>A0A8S5QRZ8</accession>
<proteinExistence type="predicted"/>
<organism evidence="2">
    <name type="scientific">Myoviridae sp. ctoNH1</name>
    <dbReference type="NCBI Taxonomy" id="2826695"/>
    <lineage>
        <taxon>Viruses</taxon>
        <taxon>Duplodnaviria</taxon>
        <taxon>Heunggongvirae</taxon>
        <taxon>Uroviricota</taxon>
        <taxon>Caudoviricetes</taxon>
    </lineage>
</organism>
<dbReference type="EMBL" id="BK015718">
    <property type="protein sequence ID" value="DAE21848.1"/>
    <property type="molecule type" value="Genomic_DNA"/>
</dbReference>
<evidence type="ECO:0000256" key="1">
    <source>
        <dbReference type="SAM" id="Phobius"/>
    </source>
</evidence>
<protein>
    <submittedName>
        <fullName evidence="2">Uncharacterized protein</fullName>
    </submittedName>
</protein>